<reference evidence="1" key="1">
    <citation type="submission" date="2022-12" db="EMBL/GenBank/DDBJ databases">
        <title>Draft genome assemblies for two species of Escallonia (Escalloniales).</title>
        <authorList>
            <person name="Chanderbali A."/>
            <person name="Dervinis C."/>
            <person name="Anghel I."/>
            <person name="Soltis D."/>
            <person name="Soltis P."/>
            <person name="Zapata F."/>
        </authorList>
    </citation>
    <scope>NUCLEOTIDE SEQUENCE</scope>
    <source>
        <strain evidence="1">UCBG64.0493</strain>
        <tissue evidence="1">Leaf</tissue>
    </source>
</reference>
<evidence type="ECO:0000313" key="2">
    <source>
        <dbReference type="Proteomes" id="UP001188597"/>
    </source>
</evidence>
<protein>
    <submittedName>
        <fullName evidence="1">Uncharacterized protein</fullName>
    </submittedName>
</protein>
<dbReference type="Proteomes" id="UP001188597">
    <property type="component" value="Unassembled WGS sequence"/>
</dbReference>
<proteinExistence type="predicted"/>
<sequence length="90" mass="10426">MASHGFQSIEEIDEIEGLIDYDIPDTHVRDEPSINDLEKHLIHRKRHISSTLSMLYEMILALANTMRIRLRPQVQFLGVNLCAIKRASRN</sequence>
<organism evidence="1 2">
    <name type="scientific">Escallonia herrerae</name>
    <dbReference type="NCBI Taxonomy" id="1293975"/>
    <lineage>
        <taxon>Eukaryota</taxon>
        <taxon>Viridiplantae</taxon>
        <taxon>Streptophyta</taxon>
        <taxon>Embryophyta</taxon>
        <taxon>Tracheophyta</taxon>
        <taxon>Spermatophyta</taxon>
        <taxon>Magnoliopsida</taxon>
        <taxon>eudicotyledons</taxon>
        <taxon>Gunneridae</taxon>
        <taxon>Pentapetalae</taxon>
        <taxon>asterids</taxon>
        <taxon>campanulids</taxon>
        <taxon>Escalloniales</taxon>
        <taxon>Escalloniaceae</taxon>
        <taxon>Escallonia</taxon>
    </lineage>
</organism>
<keyword evidence="2" id="KW-1185">Reference proteome</keyword>
<evidence type="ECO:0000313" key="1">
    <source>
        <dbReference type="EMBL" id="KAK2996394.1"/>
    </source>
</evidence>
<dbReference type="EMBL" id="JAVXUP010005146">
    <property type="protein sequence ID" value="KAK2996394.1"/>
    <property type="molecule type" value="Genomic_DNA"/>
</dbReference>
<comment type="caution">
    <text evidence="1">The sequence shown here is derived from an EMBL/GenBank/DDBJ whole genome shotgun (WGS) entry which is preliminary data.</text>
</comment>
<dbReference type="AlphaFoldDB" id="A0AA88RU93"/>
<gene>
    <name evidence="1" type="ORF">RJ639_025141</name>
</gene>
<accession>A0AA88RU93</accession>
<name>A0AA88RU93_9ASTE</name>